<dbReference type="GO" id="GO:0006355">
    <property type="term" value="P:regulation of DNA-templated transcription"/>
    <property type="evidence" value="ECO:0007669"/>
    <property type="project" value="InterPro"/>
</dbReference>
<evidence type="ECO:0000313" key="4">
    <source>
        <dbReference type="Proteomes" id="UP000018296"/>
    </source>
</evidence>
<dbReference type="eggNOG" id="COG1737">
    <property type="taxonomic scope" value="Bacteria"/>
</dbReference>
<evidence type="ECO:0000256" key="1">
    <source>
        <dbReference type="SAM" id="Coils"/>
    </source>
</evidence>
<dbReference type="Pfam" id="PF13411">
    <property type="entry name" value="MerR_1"/>
    <property type="match status" value="1"/>
</dbReference>
<organism evidence="3 4">
    <name type="scientific">Sporolactobacillus laevolacticus DSM 442</name>
    <dbReference type="NCBI Taxonomy" id="1395513"/>
    <lineage>
        <taxon>Bacteria</taxon>
        <taxon>Bacillati</taxon>
        <taxon>Bacillota</taxon>
        <taxon>Bacilli</taxon>
        <taxon>Bacillales</taxon>
        <taxon>Sporolactobacillaceae</taxon>
        <taxon>Sporolactobacillus</taxon>
    </lineage>
</organism>
<sequence>MTQENAFWTKEVADILQIAESTLRKWCIQLEKNDYTFTKGTNGSRAFVERDLANLRRLKDLIQSKGMTVESAANLVTSMDNSEGRTRGVPETNVLSHTDSALLTDILKRQERLETLNKQLLEKLDEQQQF</sequence>
<dbReference type="GO" id="GO:0003677">
    <property type="term" value="F:DNA binding"/>
    <property type="evidence" value="ECO:0007669"/>
    <property type="project" value="InterPro"/>
</dbReference>
<keyword evidence="4" id="KW-1185">Reference proteome</keyword>
<evidence type="ECO:0000313" key="3">
    <source>
        <dbReference type="EMBL" id="EST10252.1"/>
    </source>
</evidence>
<dbReference type="AlphaFoldDB" id="V6ITU4"/>
<feature type="non-terminal residue" evidence="3">
    <location>
        <position position="130"/>
    </location>
</feature>
<gene>
    <name evidence="3" type="ORF">P343_18285</name>
</gene>
<dbReference type="RefSeq" id="WP_023511817.1">
    <property type="nucleotide sequence ID" value="NZ_AWTC01000030.1"/>
</dbReference>
<keyword evidence="1" id="KW-0175">Coiled coil</keyword>
<proteinExistence type="predicted"/>
<dbReference type="STRING" id="1395513.P343_18285"/>
<reference evidence="3 4" key="1">
    <citation type="journal article" date="2013" name="Genome Announc.">
        <title>Genome Sequence of Sporolactobacillus laevolacticus DSM442, an Efficient Polymer-Grade D-Lactate Producer from Agricultural Waste Cottonseed as a Nitrogen Source.</title>
        <authorList>
            <person name="Wang H."/>
            <person name="Wang L."/>
            <person name="Ju J."/>
            <person name="Yu B."/>
            <person name="Ma Y."/>
        </authorList>
    </citation>
    <scope>NUCLEOTIDE SEQUENCE [LARGE SCALE GENOMIC DNA]</scope>
    <source>
        <strain evidence="3 4">DSM 442</strain>
    </source>
</reference>
<dbReference type="EMBL" id="AWTC01000030">
    <property type="protein sequence ID" value="EST10252.1"/>
    <property type="molecule type" value="Genomic_DNA"/>
</dbReference>
<comment type="caution">
    <text evidence="3">The sequence shown here is derived from an EMBL/GenBank/DDBJ whole genome shotgun (WGS) entry which is preliminary data.</text>
</comment>
<name>V6ITU4_9BACL</name>
<dbReference type="SUPFAM" id="SSF46955">
    <property type="entry name" value="Putative DNA-binding domain"/>
    <property type="match status" value="1"/>
</dbReference>
<feature type="domain" description="HTH merR-type" evidence="2">
    <location>
        <begin position="9"/>
        <end position="76"/>
    </location>
</feature>
<dbReference type="InterPro" id="IPR009061">
    <property type="entry name" value="DNA-bd_dom_put_sf"/>
</dbReference>
<dbReference type="Gene3D" id="1.10.1660.10">
    <property type="match status" value="1"/>
</dbReference>
<protein>
    <recommendedName>
        <fullName evidence="2">HTH merR-type domain-containing protein</fullName>
    </recommendedName>
</protein>
<evidence type="ECO:0000259" key="2">
    <source>
        <dbReference type="Pfam" id="PF13411"/>
    </source>
</evidence>
<dbReference type="InterPro" id="IPR000551">
    <property type="entry name" value="MerR-type_HTH_dom"/>
</dbReference>
<accession>V6ITU4</accession>
<dbReference type="Proteomes" id="UP000018296">
    <property type="component" value="Unassembled WGS sequence"/>
</dbReference>
<feature type="coiled-coil region" evidence="1">
    <location>
        <begin position="103"/>
        <end position="130"/>
    </location>
</feature>